<feature type="compositionally biased region" description="Low complexity" evidence="1">
    <location>
        <begin position="21"/>
        <end position="34"/>
    </location>
</feature>
<organism evidence="3 4">
    <name type="scientific">Triangularia verruculosa</name>
    <dbReference type="NCBI Taxonomy" id="2587418"/>
    <lineage>
        <taxon>Eukaryota</taxon>
        <taxon>Fungi</taxon>
        <taxon>Dikarya</taxon>
        <taxon>Ascomycota</taxon>
        <taxon>Pezizomycotina</taxon>
        <taxon>Sordariomycetes</taxon>
        <taxon>Sordariomycetidae</taxon>
        <taxon>Sordariales</taxon>
        <taxon>Podosporaceae</taxon>
        <taxon>Triangularia</taxon>
    </lineage>
</organism>
<comment type="caution">
    <text evidence="3">The sequence shown here is derived from an EMBL/GenBank/DDBJ whole genome shotgun (WGS) entry which is preliminary data.</text>
</comment>
<accession>A0AAN6X7L8</accession>
<name>A0AAN6X7L8_9PEZI</name>
<evidence type="ECO:0000256" key="2">
    <source>
        <dbReference type="SAM" id="Phobius"/>
    </source>
</evidence>
<evidence type="ECO:0000256" key="1">
    <source>
        <dbReference type="SAM" id="MobiDB-lite"/>
    </source>
</evidence>
<evidence type="ECO:0000313" key="4">
    <source>
        <dbReference type="Proteomes" id="UP001303160"/>
    </source>
</evidence>
<feature type="transmembrane region" description="Helical" evidence="2">
    <location>
        <begin position="225"/>
        <end position="250"/>
    </location>
</feature>
<dbReference type="AlphaFoldDB" id="A0AAN6X7L8"/>
<dbReference type="EMBL" id="MU864032">
    <property type="protein sequence ID" value="KAK4194938.1"/>
    <property type="molecule type" value="Genomic_DNA"/>
</dbReference>
<evidence type="ECO:0000313" key="3">
    <source>
        <dbReference type="EMBL" id="KAK4194938.1"/>
    </source>
</evidence>
<sequence>MSSIPLSVIAPGEPQRAQLLASSTQTLSSQRRASLSTSEAQEALTDTSGKNEHNITVTAQHLKKERRFYHYINPWQLIRKFRRRWNAFFLETREVPKPIIHTELCQWFLHVWVHIIPTAATAVLLWLNLRPQGYYIAAWLPGPDSTEDRTKLAWFQFAAKLHEVTIIASLNTAVWDMIRYRLVYKPLGVPLGLLWAGSAFTEIKFLFSKEFHGIWRMDYGKRAKLFVFSIFFLFCLVANLVGPSSAVLMIPQNRTWPVAEYNFSINGTGDGDLWPPALTKAHIGADNCSDPDAFDKPDCIAGAYLPVSHYFRSFVSYPSDGSFEFDAMDRRTTRRIHGNTRNGMTRYSETWAMAPHAASVAVHEEIRTIWSRRLTGVPLNYRNSYLRTATVDTTSPIVRSACVPARNLSGTTFSDTSGPEKFNMTFPILKADDFWVPDGAQGFESGPNGTVTLDASLLDLADVVHERDFVVKSTWISLPKEFSEATAGLLILMSASDEAEPHGSHFNLGMGCVVDARWAPSGNIVASSQGDWAWAGYRYPTRTSAQKRRQHPDDFKGRIYGDRLFLPGRPEDGWKRIEVLSEDWLNALTPPIPGRAGNASTLDAILEDTIPNLWAVAEHSSLREQVDFYHDPVRYELLVLVELVAATLVADGASRLGLGLQAMIWDLERPLMEHGELEKGLSNSDKFSLGTDGLPAPFNSSGGTLLVMKTEVNGYGLRVGLEDTSGIFAVTALCLHLVVVVVHTIITFWPFTLWPFNGRTVTAWKSQCELLLLALGSGPSTEFDEPTKEMISCGAIGAERGATFGRLVRIESTDESNPYQEVRLRLGKGTNSGSETHTDLV</sequence>
<keyword evidence="2" id="KW-0472">Membrane</keyword>
<proteinExistence type="predicted"/>
<protein>
    <submittedName>
        <fullName evidence="3">Uncharacterized protein</fullName>
    </submittedName>
</protein>
<keyword evidence="2" id="KW-1133">Transmembrane helix</keyword>
<feature type="transmembrane region" description="Helical" evidence="2">
    <location>
        <begin position="107"/>
        <end position="127"/>
    </location>
</feature>
<feature type="region of interest" description="Disordered" evidence="1">
    <location>
        <begin position="21"/>
        <end position="48"/>
    </location>
</feature>
<feature type="compositionally biased region" description="Polar residues" evidence="1">
    <location>
        <begin position="35"/>
        <end position="48"/>
    </location>
</feature>
<dbReference type="Proteomes" id="UP001303160">
    <property type="component" value="Unassembled WGS sequence"/>
</dbReference>
<feature type="transmembrane region" description="Helical" evidence="2">
    <location>
        <begin position="727"/>
        <end position="749"/>
    </location>
</feature>
<gene>
    <name evidence="3" type="ORF">QBC40DRAFT_317755</name>
</gene>
<keyword evidence="4" id="KW-1185">Reference proteome</keyword>
<keyword evidence="2" id="KW-0812">Transmembrane</keyword>
<reference evidence="3" key="2">
    <citation type="submission" date="2023-05" db="EMBL/GenBank/DDBJ databases">
        <authorList>
            <consortium name="Lawrence Berkeley National Laboratory"/>
            <person name="Steindorff A."/>
            <person name="Hensen N."/>
            <person name="Bonometti L."/>
            <person name="Westerberg I."/>
            <person name="Brannstrom I.O."/>
            <person name="Guillou S."/>
            <person name="Cros-Aarteil S."/>
            <person name="Calhoun S."/>
            <person name="Haridas S."/>
            <person name="Kuo A."/>
            <person name="Mondo S."/>
            <person name="Pangilinan J."/>
            <person name="Riley R."/>
            <person name="Labutti K."/>
            <person name="Andreopoulos B."/>
            <person name="Lipzen A."/>
            <person name="Chen C."/>
            <person name="Yanf M."/>
            <person name="Daum C."/>
            <person name="Ng V."/>
            <person name="Clum A."/>
            <person name="Ohm R."/>
            <person name="Martin F."/>
            <person name="Silar P."/>
            <person name="Natvig D."/>
            <person name="Lalanne C."/>
            <person name="Gautier V."/>
            <person name="Ament-Velasquez S.L."/>
            <person name="Kruys A."/>
            <person name="Hutchinson M.I."/>
            <person name="Powell A.J."/>
            <person name="Barry K."/>
            <person name="Miller A.N."/>
            <person name="Grigoriev I.V."/>
            <person name="Debuchy R."/>
            <person name="Gladieux P."/>
            <person name="Thoren M.H."/>
            <person name="Johannesson H."/>
        </authorList>
    </citation>
    <scope>NUCLEOTIDE SEQUENCE</scope>
    <source>
        <strain evidence="3">CBS 315.58</strain>
    </source>
</reference>
<reference evidence="3" key="1">
    <citation type="journal article" date="2023" name="Mol. Phylogenet. Evol.">
        <title>Genome-scale phylogeny and comparative genomics of the fungal order Sordariales.</title>
        <authorList>
            <person name="Hensen N."/>
            <person name="Bonometti L."/>
            <person name="Westerberg I."/>
            <person name="Brannstrom I.O."/>
            <person name="Guillou S."/>
            <person name="Cros-Aarteil S."/>
            <person name="Calhoun S."/>
            <person name="Haridas S."/>
            <person name="Kuo A."/>
            <person name="Mondo S."/>
            <person name="Pangilinan J."/>
            <person name="Riley R."/>
            <person name="LaButti K."/>
            <person name="Andreopoulos B."/>
            <person name="Lipzen A."/>
            <person name="Chen C."/>
            <person name="Yan M."/>
            <person name="Daum C."/>
            <person name="Ng V."/>
            <person name="Clum A."/>
            <person name="Steindorff A."/>
            <person name="Ohm R.A."/>
            <person name="Martin F."/>
            <person name="Silar P."/>
            <person name="Natvig D.O."/>
            <person name="Lalanne C."/>
            <person name="Gautier V."/>
            <person name="Ament-Velasquez S.L."/>
            <person name="Kruys A."/>
            <person name="Hutchinson M.I."/>
            <person name="Powell A.J."/>
            <person name="Barry K."/>
            <person name="Miller A.N."/>
            <person name="Grigoriev I.V."/>
            <person name="Debuchy R."/>
            <person name="Gladieux P."/>
            <person name="Hiltunen Thoren M."/>
            <person name="Johannesson H."/>
        </authorList>
    </citation>
    <scope>NUCLEOTIDE SEQUENCE</scope>
    <source>
        <strain evidence="3">CBS 315.58</strain>
    </source>
</reference>